<evidence type="ECO:0000256" key="4">
    <source>
        <dbReference type="ARBA" id="ARBA00065984"/>
    </source>
</evidence>
<comment type="subunit">
    <text evidence="4">Component of the 19S regulatory particle (RP/PA700) lid subcomplex of the 26S proteasome. The 26S proteasome is composed of a core protease (CP), known as the 20S proteasome, capped at one or both ends by the 19S regulatory particle (RP/PA700). The RP/PA700 complex is composed of at least 17 different subunits in two subcomplexes, the base and the lid, which form the portions proximal and distal to the 20S proteolytic core, respectively. Interacts with UCH1 and UCH2.</text>
</comment>
<dbReference type="InterPro" id="IPR013586">
    <property type="entry name" value="PSMD3_C"/>
</dbReference>
<dbReference type="Pfam" id="PF01399">
    <property type="entry name" value="PCI"/>
    <property type="match status" value="1"/>
</dbReference>
<feature type="compositionally biased region" description="Basic and acidic residues" evidence="5">
    <location>
        <begin position="623"/>
        <end position="648"/>
    </location>
</feature>
<comment type="caution">
    <text evidence="7">The sequence shown here is derived from an EMBL/GenBank/DDBJ whole genome shotgun (WGS) entry which is preliminary data.</text>
</comment>
<gene>
    <name evidence="7" type="ORF">F3Y22_tig00112411pilonHSYRG00018</name>
</gene>
<dbReference type="GO" id="GO:0071949">
    <property type="term" value="F:FAD binding"/>
    <property type="evidence" value="ECO:0007669"/>
    <property type="project" value="InterPro"/>
</dbReference>
<comment type="function">
    <text evidence="3">Acts as a regulatory subunit of the 26 proteasome which is involved in the ATP-dependent degradation of ubiquitinated proteins.</text>
</comment>
<evidence type="ECO:0000256" key="3">
    <source>
        <dbReference type="ARBA" id="ARBA00057191"/>
    </source>
</evidence>
<dbReference type="Pfam" id="PF08375">
    <property type="entry name" value="Rpn3_C"/>
    <property type="match status" value="1"/>
</dbReference>
<dbReference type="InterPro" id="IPR050756">
    <property type="entry name" value="CSN3"/>
</dbReference>
<keyword evidence="2 7" id="KW-0647">Proteasome</keyword>
<dbReference type="Gene3D" id="3.50.50.60">
    <property type="entry name" value="FAD/NAD(P)-binding domain"/>
    <property type="match status" value="1"/>
</dbReference>
<evidence type="ECO:0000256" key="5">
    <source>
        <dbReference type="SAM" id="MobiDB-lite"/>
    </source>
</evidence>
<sequence length="655" mass="74385">MKSVVEKTELDSIASSPLRYRRPWELLWGNISKGNVCVAGDALHPMTPDLGQGGCSALEDGVVLARCLAEALSKPAGEEINEGEEHKRIEMGLKIFAQRRRWRSFDLITTAYMVGFLQQSSGMIMNFLREKFFSRFFPGMLLRKAGAALVSSKSSSYFRESKILRKMTQDVEMKEQPVPCNSVTSSSSSTLHHLKEIASLIETGAYDREARRILRAIRLTMALRRKLKVSVLSSFLSFALAPGSEVLTRLSSYLPKEDEQEMEIDTATSAAQPPAKHSLPELEIYCYLLVLIFLIDQKKYDEAKACSSASIARLKNLNRRTLDVLASRLYFYYSLCYELTGNLAEVRSNLLALHRIATLRHDELGQETLLNLLLRNYLHYNLYDQAEKLRSKAPRFEAHSNQQARNGTFCRYLFYLGKIRTIQLEYTDAKECLLQAARKAPVAALGFRVQCNKWAIIVRLLLGEIPERTVFMQKGMEKALRPYFELTNAVFIGDLELFRSVAEKFSSTFSSDRANNLIVRLRHNVIRTGLRNISISYSRISLADVAKKLRLDSVADAESIVAKAIRDGAIDATLDHSNQCMLSKETGDIYSTTEPQTAFNSRIAFCLNMHNEAVRALRFPPNSHKEKESAEKRRERQQQEQELAKHIAEEDDDEF</sequence>
<dbReference type="Proteomes" id="UP000436088">
    <property type="component" value="Unassembled WGS sequence"/>
</dbReference>
<dbReference type="InterPro" id="IPR002938">
    <property type="entry name" value="FAD-bd"/>
</dbReference>
<evidence type="ECO:0000313" key="8">
    <source>
        <dbReference type="Proteomes" id="UP000436088"/>
    </source>
</evidence>
<feature type="domain" description="PCI" evidence="6">
    <location>
        <begin position="410"/>
        <end position="588"/>
    </location>
</feature>
<evidence type="ECO:0000259" key="6">
    <source>
        <dbReference type="PROSITE" id="PS50250"/>
    </source>
</evidence>
<dbReference type="SUPFAM" id="SSF51905">
    <property type="entry name" value="FAD/NAD(P)-binding domain"/>
    <property type="match status" value="1"/>
</dbReference>
<protein>
    <submittedName>
        <fullName evidence="7">26S proteasome non-ATPase regulatory subunit 3</fullName>
    </submittedName>
</protein>
<dbReference type="SUPFAM" id="SSF46785">
    <property type="entry name" value="Winged helix' DNA-binding domain"/>
    <property type="match status" value="1"/>
</dbReference>
<proteinExistence type="inferred from homology"/>
<reference evidence="7" key="1">
    <citation type="submission" date="2019-09" db="EMBL/GenBank/DDBJ databases">
        <title>Draft genome information of white flower Hibiscus syriacus.</title>
        <authorList>
            <person name="Kim Y.-M."/>
        </authorList>
    </citation>
    <scope>NUCLEOTIDE SEQUENCE [LARGE SCALE GENOMIC DNA]</scope>
    <source>
        <strain evidence="7">YM2019G1</strain>
    </source>
</reference>
<dbReference type="PROSITE" id="PS50250">
    <property type="entry name" value="PCI"/>
    <property type="match status" value="1"/>
</dbReference>
<dbReference type="Pfam" id="PF25573">
    <property type="entry name" value="TPR_PSMD3_N"/>
    <property type="match status" value="1"/>
</dbReference>
<dbReference type="GO" id="GO:0006511">
    <property type="term" value="P:ubiquitin-dependent protein catabolic process"/>
    <property type="evidence" value="ECO:0007669"/>
    <property type="project" value="TreeGrafter"/>
</dbReference>
<dbReference type="EMBL" id="VEPZ02001575">
    <property type="protein sequence ID" value="KAE8667341.1"/>
    <property type="molecule type" value="Genomic_DNA"/>
</dbReference>
<dbReference type="PANTHER" id="PTHR10758">
    <property type="entry name" value="26S PROTEASOME NON-ATPASE REGULATORY SUBUNIT 3/COP9 SIGNALOSOME COMPLEX SUBUNIT 3"/>
    <property type="match status" value="1"/>
</dbReference>
<dbReference type="InterPro" id="IPR036188">
    <property type="entry name" value="FAD/NAD-bd_sf"/>
</dbReference>
<evidence type="ECO:0000256" key="1">
    <source>
        <dbReference type="ARBA" id="ARBA00007912"/>
    </source>
</evidence>
<dbReference type="GO" id="GO:0030234">
    <property type="term" value="F:enzyme regulator activity"/>
    <property type="evidence" value="ECO:0007669"/>
    <property type="project" value="InterPro"/>
</dbReference>
<dbReference type="InterPro" id="IPR036390">
    <property type="entry name" value="WH_DNA-bd_sf"/>
</dbReference>
<organism evidence="7 8">
    <name type="scientific">Hibiscus syriacus</name>
    <name type="common">Rose of Sharon</name>
    <dbReference type="NCBI Taxonomy" id="106335"/>
    <lineage>
        <taxon>Eukaryota</taxon>
        <taxon>Viridiplantae</taxon>
        <taxon>Streptophyta</taxon>
        <taxon>Embryophyta</taxon>
        <taxon>Tracheophyta</taxon>
        <taxon>Spermatophyta</taxon>
        <taxon>Magnoliopsida</taxon>
        <taxon>eudicotyledons</taxon>
        <taxon>Gunneridae</taxon>
        <taxon>Pentapetalae</taxon>
        <taxon>rosids</taxon>
        <taxon>malvids</taxon>
        <taxon>Malvales</taxon>
        <taxon>Malvaceae</taxon>
        <taxon>Malvoideae</taxon>
        <taxon>Hibiscus</taxon>
    </lineage>
</organism>
<dbReference type="FunFam" id="1.25.40.570:FF:000017">
    <property type="entry name" value="26S proteasome non-ATPase regulatory subunit 3"/>
    <property type="match status" value="1"/>
</dbReference>
<comment type="similarity">
    <text evidence="1">Belongs to the proteasome subunit S3 family.</text>
</comment>
<dbReference type="PANTHER" id="PTHR10758:SF2">
    <property type="entry name" value="26S PROTEASOME NON-ATPASE REGULATORY SUBUNIT 3"/>
    <property type="match status" value="1"/>
</dbReference>
<evidence type="ECO:0000256" key="2">
    <source>
        <dbReference type="ARBA" id="ARBA00022942"/>
    </source>
</evidence>
<dbReference type="GO" id="GO:0008541">
    <property type="term" value="C:proteasome regulatory particle, lid subcomplex"/>
    <property type="evidence" value="ECO:0007669"/>
    <property type="project" value="TreeGrafter"/>
</dbReference>
<dbReference type="SMART" id="SM00753">
    <property type="entry name" value="PAM"/>
    <property type="match status" value="1"/>
</dbReference>
<accession>A0A6A2WZU1</accession>
<name>A0A6A2WZU1_HIBSY</name>
<dbReference type="AlphaFoldDB" id="A0A6A2WZU1"/>
<evidence type="ECO:0000313" key="7">
    <source>
        <dbReference type="EMBL" id="KAE8667341.1"/>
    </source>
</evidence>
<keyword evidence="8" id="KW-1185">Reference proteome</keyword>
<dbReference type="InterPro" id="IPR000717">
    <property type="entry name" value="PCI_dom"/>
</dbReference>
<dbReference type="SMART" id="SM00088">
    <property type="entry name" value="PINT"/>
    <property type="match status" value="1"/>
</dbReference>
<dbReference type="GO" id="GO:0042176">
    <property type="term" value="P:regulation of protein catabolic process"/>
    <property type="evidence" value="ECO:0007669"/>
    <property type="project" value="InterPro"/>
</dbReference>
<dbReference type="Gene3D" id="1.25.40.570">
    <property type="match status" value="1"/>
</dbReference>
<feature type="region of interest" description="Disordered" evidence="5">
    <location>
        <begin position="620"/>
        <end position="655"/>
    </location>
</feature>
<dbReference type="Pfam" id="PF01494">
    <property type="entry name" value="FAD_binding_3"/>
    <property type="match status" value="1"/>
</dbReference>
<dbReference type="InterPro" id="IPR057985">
    <property type="entry name" value="TPR_PSMD3_N"/>
</dbReference>